<keyword evidence="2" id="KW-1185">Reference proteome</keyword>
<comment type="caution">
    <text evidence="1">The sequence shown here is derived from an EMBL/GenBank/DDBJ whole genome shotgun (WGS) entry which is preliminary data.</text>
</comment>
<dbReference type="AlphaFoldDB" id="A0A256G1U5"/>
<name>A0A256G1U5_9HYPH</name>
<protein>
    <submittedName>
        <fullName evidence="1">Uncharacterized protein</fullName>
    </submittedName>
</protein>
<evidence type="ECO:0000313" key="1">
    <source>
        <dbReference type="EMBL" id="OYR21042.1"/>
    </source>
</evidence>
<gene>
    <name evidence="1" type="ORF">CEV31_0662</name>
</gene>
<sequence>MCWLERVLLNGIVGTALSFSFTHYPTQKAHALLLDML</sequence>
<evidence type="ECO:0000313" key="2">
    <source>
        <dbReference type="Proteomes" id="UP000215590"/>
    </source>
</evidence>
<proteinExistence type="predicted"/>
<organism evidence="1 2">
    <name type="scientific">Brucella thiophenivorans</name>
    <dbReference type="NCBI Taxonomy" id="571255"/>
    <lineage>
        <taxon>Bacteria</taxon>
        <taxon>Pseudomonadati</taxon>
        <taxon>Pseudomonadota</taxon>
        <taxon>Alphaproteobacteria</taxon>
        <taxon>Hyphomicrobiales</taxon>
        <taxon>Brucellaceae</taxon>
        <taxon>Brucella/Ochrobactrum group</taxon>
        <taxon>Brucella</taxon>
    </lineage>
</organism>
<dbReference type="Proteomes" id="UP000215590">
    <property type="component" value="Unassembled WGS sequence"/>
</dbReference>
<accession>A0A256G1U5</accession>
<reference evidence="1 2" key="1">
    <citation type="submission" date="2017-07" db="EMBL/GenBank/DDBJ databases">
        <title>Phylogenetic study on the rhizospheric bacterium Ochrobactrum sp. A44.</title>
        <authorList>
            <person name="Krzyzanowska D.M."/>
            <person name="Ossowicki A."/>
            <person name="Rajewska M."/>
            <person name="Maciag T."/>
            <person name="Kaczynski Z."/>
            <person name="Czerwicka M."/>
            <person name="Jafra S."/>
        </authorList>
    </citation>
    <scope>NUCLEOTIDE SEQUENCE [LARGE SCALE GENOMIC DNA]</scope>
    <source>
        <strain evidence="1 2">DSM 7216</strain>
    </source>
</reference>
<dbReference type="EMBL" id="NNRJ01000012">
    <property type="protein sequence ID" value="OYR21042.1"/>
    <property type="molecule type" value="Genomic_DNA"/>
</dbReference>